<name>A0A2S7KH23_9FLAO</name>
<dbReference type="AlphaFoldDB" id="A0A2S7KH23"/>
<organism evidence="1 2">
    <name type="scientific">Chryseobacterium piscicola</name>
    <dbReference type="NCBI Taxonomy" id="551459"/>
    <lineage>
        <taxon>Bacteria</taxon>
        <taxon>Pseudomonadati</taxon>
        <taxon>Bacteroidota</taxon>
        <taxon>Flavobacteriia</taxon>
        <taxon>Flavobacteriales</taxon>
        <taxon>Weeksellaceae</taxon>
        <taxon>Chryseobacterium group</taxon>
        <taxon>Chryseobacterium</taxon>
    </lineage>
</organism>
<dbReference type="Proteomes" id="UP000238314">
    <property type="component" value="Unassembled WGS sequence"/>
</dbReference>
<gene>
    <name evidence="1" type="ORF">B0A70_04095</name>
</gene>
<dbReference type="EMBL" id="MUGO01000003">
    <property type="protein sequence ID" value="PQA96313.1"/>
    <property type="molecule type" value="Genomic_DNA"/>
</dbReference>
<protein>
    <submittedName>
        <fullName evidence="1">Uncharacterized protein</fullName>
    </submittedName>
</protein>
<proteinExistence type="predicted"/>
<evidence type="ECO:0000313" key="2">
    <source>
        <dbReference type="Proteomes" id="UP000238314"/>
    </source>
</evidence>
<reference evidence="1 2" key="1">
    <citation type="submission" date="2016-11" db="EMBL/GenBank/DDBJ databases">
        <title>Whole genomes of Flavobacteriaceae.</title>
        <authorList>
            <person name="Stine C."/>
            <person name="Li C."/>
            <person name="Tadesse D."/>
        </authorList>
    </citation>
    <scope>NUCLEOTIDE SEQUENCE [LARGE SCALE GENOMIC DNA]</scope>
    <source>
        <strain evidence="1 2">DSM 21068</strain>
    </source>
</reference>
<keyword evidence="2" id="KW-1185">Reference proteome</keyword>
<accession>A0A2S7KH23</accession>
<evidence type="ECO:0000313" key="1">
    <source>
        <dbReference type="EMBL" id="PQA96313.1"/>
    </source>
</evidence>
<sequence>MFKIRIKIPLVLNLAEIIICTNLEPIKKIKFQDIFLFFKPKDKSILFYKIYFSQRKLQQLKLLKLQKTQLLYN</sequence>
<comment type="caution">
    <text evidence="1">The sequence shown here is derived from an EMBL/GenBank/DDBJ whole genome shotgun (WGS) entry which is preliminary data.</text>
</comment>